<dbReference type="EMBL" id="QYRT01000015">
    <property type="protein sequence ID" value="TIH36637.1"/>
    <property type="molecule type" value="Genomic_DNA"/>
</dbReference>
<reference evidence="6 7" key="1">
    <citation type="journal article" date="2019" name="Microorganisms">
        <title>Systematic Affiliation and Genome Analysis of Subtercola vilae DB165(T) with Particular Emphasis on Cold Adaptation of an Isolate from a High-Altitude Cold Volcano Lake.</title>
        <authorList>
            <person name="Villalobos A.S."/>
            <person name="Wiese J."/>
            <person name="Imhoff J.F."/>
            <person name="Dorador C."/>
            <person name="Keller A."/>
            <person name="Hentschel U."/>
        </authorList>
    </citation>
    <scope>NUCLEOTIDE SEQUENCE [LARGE SCALE GENOMIC DNA]</scope>
    <source>
        <strain evidence="6 7">DB165</strain>
    </source>
</reference>
<evidence type="ECO:0000256" key="4">
    <source>
        <dbReference type="ARBA" id="ARBA00023239"/>
    </source>
</evidence>
<evidence type="ECO:0000256" key="3">
    <source>
        <dbReference type="ARBA" id="ARBA00011233"/>
    </source>
</evidence>
<gene>
    <name evidence="6" type="ORF">D4765_09735</name>
</gene>
<sequence>MTTSFVDNREGSTVTAIVQPHQPLSRQLSSTGLLAIVRSTDNTEAISRATALVEAGVTVLEISFTLAGAPRVIEFLRAELPAEVLVGAGTVLSGADAAVAADAGADFLVAPNFSAAARTVAEERKLGYYPGAFSPSEIVSAWEAGVAAVKVFPAAALGIVYLQQVREPLPRIPLLAVGGVTFENAATYLDAGASAVGLGRALSSAEPSRLRAFVTELAERRAARP</sequence>
<evidence type="ECO:0000256" key="2">
    <source>
        <dbReference type="ARBA" id="ARBA00006906"/>
    </source>
</evidence>
<dbReference type="PANTHER" id="PTHR30246">
    <property type="entry name" value="2-KETO-3-DEOXY-6-PHOSPHOGLUCONATE ALDOLASE"/>
    <property type="match status" value="1"/>
</dbReference>
<proteinExistence type="inferred from homology"/>
<keyword evidence="4" id="KW-0456">Lyase</keyword>
<organism evidence="6 7">
    <name type="scientific">Subtercola vilae</name>
    <dbReference type="NCBI Taxonomy" id="2056433"/>
    <lineage>
        <taxon>Bacteria</taxon>
        <taxon>Bacillati</taxon>
        <taxon>Actinomycetota</taxon>
        <taxon>Actinomycetes</taxon>
        <taxon>Micrococcales</taxon>
        <taxon>Microbacteriaceae</taxon>
        <taxon>Subtercola</taxon>
    </lineage>
</organism>
<comment type="similarity">
    <text evidence="2">Belongs to the KHG/KDPG aldolase family.</text>
</comment>
<protein>
    <submittedName>
        <fullName evidence="6">2-dehydro-3-deoxyphosphogluconate aldolase</fullName>
    </submittedName>
</protein>
<dbReference type="RefSeq" id="WP_136642105.1">
    <property type="nucleotide sequence ID" value="NZ_QYRT01000015.1"/>
</dbReference>
<evidence type="ECO:0000256" key="5">
    <source>
        <dbReference type="ARBA" id="ARBA00023277"/>
    </source>
</evidence>
<dbReference type="OrthoDB" id="9805177at2"/>
<dbReference type="Proteomes" id="UP000306192">
    <property type="component" value="Unassembled WGS sequence"/>
</dbReference>
<dbReference type="GO" id="GO:0016829">
    <property type="term" value="F:lyase activity"/>
    <property type="evidence" value="ECO:0007669"/>
    <property type="project" value="UniProtKB-KW"/>
</dbReference>
<comment type="pathway">
    <text evidence="1">Carbohydrate acid metabolism.</text>
</comment>
<dbReference type="PANTHER" id="PTHR30246:SF1">
    <property type="entry name" value="2-DEHYDRO-3-DEOXY-6-PHOSPHOGALACTONATE ALDOLASE-RELATED"/>
    <property type="match status" value="1"/>
</dbReference>
<name>A0A4T2BYB8_9MICO</name>
<dbReference type="AlphaFoldDB" id="A0A4T2BYB8"/>
<keyword evidence="5" id="KW-0119">Carbohydrate metabolism</keyword>
<accession>A0A4T2BYB8</accession>
<comment type="subunit">
    <text evidence="3">Homotrimer.</text>
</comment>
<dbReference type="InterPro" id="IPR013785">
    <property type="entry name" value="Aldolase_TIM"/>
</dbReference>
<dbReference type="CDD" id="cd00452">
    <property type="entry name" value="KDPG_aldolase"/>
    <property type="match status" value="1"/>
</dbReference>
<dbReference type="SUPFAM" id="SSF51569">
    <property type="entry name" value="Aldolase"/>
    <property type="match status" value="1"/>
</dbReference>
<evidence type="ECO:0000313" key="6">
    <source>
        <dbReference type="EMBL" id="TIH36637.1"/>
    </source>
</evidence>
<dbReference type="Gene3D" id="3.20.20.70">
    <property type="entry name" value="Aldolase class I"/>
    <property type="match status" value="1"/>
</dbReference>
<dbReference type="InterPro" id="IPR000887">
    <property type="entry name" value="Aldlse_KDPG_KHG"/>
</dbReference>
<comment type="caution">
    <text evidence="6">The sequence shown here is derived from an EMBL/GenBank/DDBJ whole genome shotgun (WGS) entry which is preliminary data.</text>
</comment>
<evidence type="ECO:0000256" key="1">
    <source>
        <dbReference type="ARBA" id="ARBA00004761"/>
    </source>
</evidence>
<keyword evidence="7" id="KW-1185">Reference proteome</keyword>
<dbReference type="Pfam" id="PF01081">
    <property type="entry name" value="Aldolase"/>
    <property type="match status" value="1"/>
</dbReference>
<evidence type="ECO:0000313" key="7">
    <source>
        <dbReference type="Proteomes" id="UP000306192"/>
    </source>
</evidence>